<dbReference type="Pfam" id="PF07814">
    <property type="entry name" value="WAPL"/>
    <property type="match status" value="1"/>
</dbReference>
<proteinExistence type="inferred from homology"/>
<organism evidence="3 4">
    <name type="scientific">Tetradesmus obliquus</name>
    <name type="common">Green alga</name>
    <name type="synonym">Acutodesmus obliquus</name>
    <dbReference type="NCBI Taxonomy" id="3088"/>
    <lineage>
        <taxon>Eukaryota</taxon>
        <taxon>Viridiplantae</taxon>
        <taxon>Chlorophyta</taxon>
        <taxon>core chlorophytes</taxon>
        <taxon>Chlorophyceae</taxon>
        <taxon>CS clade</taxon>
        <taxon>Sphaeropleales</taxon>
        <taxon>Scenedesmaceae</taxon>
        <taxon>Tetradesmus</taxon>
    </lineage>
</organism>
<dbReference type="InterPro" id="IPR039874">
    <property type="entry name" value="WAPL"/>
</dbReference>
<keyword evidence="4" id="KW-1185">Reference proteome</keyword>
<reference evidence="3 4" key="1">
    <citation type="submission" date="2023-05" db="EMBL/GenBank/DDBJ databases">
        <title>A 100% complete, gapless, phased diploid assembly of the Scenedesmus obliquus UTEX 3031 genome.</title>
        <authorList>
            <person name="Biondi T.C."/>
            <person name="Hanschen E.R."/>
            <person name="Kwon T."/>
            <person name="Eng W."/>
            <person name="Kruse C.P.S."/>
            <person name="Koehler S.I."/>
            <person name="Kunde Y."/>
            <person name="Gleasner C.D."/>
            <person name="You Mak K.T."/>
            <person name="Polle J."/>
            <person name="Hovde B.T."/>
            <person name="Starkenburg S.R."/>
        </authorList>
    </citation>
    <scope>NUCLEOTIDE SEQUENCE [LARGE SCALE GENOMIC DNA]</scope>
    <source>
        <strain evidence="3 4">DOE0152z</strain>
    </source>
</reference>
<dbReference type="Gene3D" id="1.25.10.10">
    <property type="entry name" value="Leucine-rich Repeat Variant"/>
    <property type="match status" value="1"/>
</dbReference>
<name>A0ABY8TJR2_TETOB</name>
<dbReference type="Proteomes" id="UP001244341">
    <property type="component" value="Chromosome 1b"/>
</dbReference>
<evidence type="ECO:0000256" key="1">
    <source>
        <dbReference type="ARBA" id="ARBA00006854"/>
    </source>
</evidence>
<accession>A0ABY8TJR2</accession>
<dbReference type="InterPro" id="IPR011989">
    <property type="entry name" value="ARM-like"/>
</dbReference>
<evidence type="ECO:0000313" key="4">
    <source>
        <dbReference type="Proteomes" id="UP001244341"/>
    </source>
</evidence>
<comment type="similarity">
    <text evidence="1">Belongs to the WAPL family.</text>
</comment>
<dbReference type="PANTHER" id="PTHR22100:SF13">
    <property type="entry name" value="WINGS APART-LIKE PROTEIN HOMOLOG"/>
    <property type="match status" value="1"/>
</dbReference>
<evidence type="ECO:0000313" key="3">
    <source>
        <dbReference type="EMBL" id="WIA08618.1"/>
    </source>
</evidence>
<sequence>MEAQERGELVQLQDDARYAMDGLAAGCSLDTQRESAVALTDMLCSRRGRMALRADGLAQQVLSSLAKLKAAKDGVLGLAATLALLMLTSEDAHPAYLASVAAAVLIEQLLQRNSTFEEACACGPSGAKLAKLLKARPLCTLLASTGVSSQRELLLITLEQATSSQQASKVAAVEKLKHNMRQYGALQRLGKLAAAAAAAHDAAAQARELHMLLLVLENATFTCQANGSTLVQLQVATPAAAARGQEQPFPAVLVSAAQQLLAQRADPECRQALHVCLSVLMNLSHQNPEGSAVISAAGGLAAAAATIVQLLGHAGQDSHQALCKQVLKHLELLSVALGVLINLVSGEPGNSRRLAGLDPAAAAAAAAAAGGDCMDTDLQEDSQQQQQQGVSCEGLVPLLCTVMTAVGRLLQQQEEKDAAQQQQQQGAAAGAAGSSTPAAAAAGAFNLLGSPRGSESASGSASGHLDGNSAAGEASIIEVYCGMLLGFLVRDCADLAPVVAAQLEGGSLQPVVGAVQRCLHFYVSTGAITEHTKVTLEELLQHLNSCA</sequence>
<dbReference type="PANTHER" id="PTHR22100">
    <property type="entry name" value="WINGS APART-LIKE PROTEIN HOMOLOG"/>
    <property type="match status" value="1"/>
</dbReference>
<protein>
    <recommendedName>
        <fullName evidence="2">Wings apart-like protein C-terminal domain-containing protein</fullName>
    </recommendedName>
</protein>
<feature type="domain" description="Wings apart-like protein C-terminal" evidence="2">
    <location>
        <begin position="1"/>
        <end position="344"/>
    </location>
</feature>
<gene>
    <name evidence="3" type="ORF">OEZ85_008047</name>
</gene>
<evidence type="ECO:0000259" key="2">
    <source>
        <dbReference type="Pfam" id="PF07814"/>
    </source>
</evidence>
<dbReference type="EMBL" id="CP126208">
    <property type="protein sequence ID" value="WIA08618.1"/>
    <property type="molecule type" value="Genomic_DNA"/>
</dbReference>
<dbReference type="InterPro" id="IPR022771">
    <property type="entry name" value="WAPL_C"/>
</dbReference>